<evidence type="ECO:0000259" key="4">
    <source>
        <dbReference type="Pfam" id="PF00852"/>
    </source>
</evidence>
<organism evidence="5 6">
    <name type="scientific">Desulfocucumis palustris</name>
    <dbReference type="NCBI Taxonomy" id="1898651"/>
    <lineage>
        <taxon>Bacteria</taxon>
        <taxon>Bacillati</taxon>
        <taxon>Bacillota</taxon>
        <taxon>Clostridia</taxon>
        <taxon>Eubacteriales</taxon>
        <taxon>Desulfocucumaceae</taxon>
        <taxon>Desulfocucumis</taxon>
    </lineage>
</organism>
<dbReference type="PANTHER" id="PTHR11929:SF194">
    <property type="entry name" value="ALPHA-(1,3)-FUCOSYLTRANSFERASE 10"/>
    <property type="match status" value="1"/>
</dbReference>
<comment type="caution">
    <text evidence="5">The sequence shown here is derived from an EMBL/GenBank/DDBJ whole genome shotgun (WGS) entry which is preliminary data.</text>
</comment>
<keyword evidence="6" id="KW-1185">Reference proteome</keyword>
<reference evidence="6" key="1">
    <citation type="submission" date="2018-02" db="EMBL/GenBank/DDBJ databases">
        <title>Genome sequence of Desulfocucumis palustris strain NAW-5.</title>
        <authorList>
            <person name="Watanabe M."/>
            <person name="Kojima H."/>
            <person name="Fukui M."/>
        </authorList>
    </citation>
    <scope>NUCLEOTIDE SEQUENCE [LARGE SCALE GENOMIC DNA]</scope>
    <source>
        <strain evidence="6">NAW-5</strain>
    </source>
</reference>
<comment type="similarity">
    <text evidence="1">Belongs to the glycosyltransferase 10 family.</text>
</comment>
<dbReference type="AlphaFoldDB" id="A0A2L2XBG8"/>
<dbReference type="InterPro" id="IPR055270">
    <property type="entry name" value="Glyco_tran_10_C"/>
</dbReference>
<dbReference type="Gene3D" id="3.40.50.11660">
    <property type="entry name" value="Glycosyl transferase family 10, C-terminal domain"/>
    <property type="match status" value="1"/>
</dbReference>
<keyword evidence="3 5" id="KW-0808">Transferase</keyword>
<keyword evidence="2 5" id="KW-0328">Glycosyltransferase</keyword>
<evidence type="ECO:0000256" key="1">
    <source>
        <dbReference type="ARBA" id="ARBA00008919"/>
    </source>
</evidence>
<gene>
    <name evidence="5" type="ORF">DCCM_2523</name>
</gene>
<accession>A0A2L2XBG8</accession>
<dbReference type="Proteomes" id="UP000239549">
    <property type="component" value="Unassembled WGS sequence"/>
</dbReference>
<evidence type="ECO:0000256" key="2">
    <source>
        <dbReference type="ARBA" id="ARBA00022676"/>
    </source>
</evidence>
<protein>
    <submittedName>
        <fullName evidence="5">Alpha (1,3)-fucosyltransferase</fullName>
    </submittedName>
</protein>
<dbReference type="Pfam" id="PF00852">
    <property type="entry name" value="Glyco_transf_10"/>
    <property type="match status" value="1"/>
</dbReference>
<dbReference type="RefSeq" id="WP_104371824.1">
    <property type="nucleotide sequence ID" value="NZ_BFAV01000102.1"/>
</dbReference>
<dbReference type="PANTHER" id="PTHR11929">
    <property type="entry name" value="ALPHA- 1,3 -FUCOSYLTRANSFERASE"/>
    <property type="match status" value="1"/>
</dbReference>
<dbReference type="OrthoDB" id="9791032at2"/>
<dbReference type="InterPro" id="IPR038577">
    <property type="entry name" value="GT10-like_C_sf"/>
</dbReference>
<dbReference type="SUPFAM" id="SSF53756">
    <property type="entry name" value="UDP-Glycosyltransferase/glycogen phosphorylase"/>
    <property type="match status" value="1"/>
</dbReference>
<evidence type="ECO:0000313" key="6">
    <source>
        <dbReference type="Proteomes" id="UP000239549"/>
    </source>
</evidence>
<dbReference type="InterPro" id="IPR001503">
    <property type="entry name" value="Glyco_trans_10"/>
</dbReference>
<dbReference type="EMBL" id="BFAV01000102">
    <property type="protein sequence ID" value="GBF33422.1"/>
    <property type="molecule type" value="Genomic_DNA"/>
</dbReference>
<proteinExistence type="inferred from homology"/>
<evidence type="ECO:0000313" key="5">
    <source>
        <dbReference type="EMBL" id="GBF33422.1"/>
    </source>
</evidence>
<dbReference type="GO" id="GO:0046920">
    <property type="term" value="F:alpha-(1-&gt;3)-fucosyltransferase activity"/>
    <property type="evidence" value="ECO:0007669"/>
    <property type="project" value="TreeGrafter"/>
</dbReference>
<feature type="domain" description="Fucosyltransferase C-terminal" evidence="4">
    <location>
        <begin position="147"/>
        <end position="284"/>
    </location>
</feature>
<dbReference type="GO" id="GO:0016020">
    <property type="term" value="C:membrane"/>
    <property type="evidence" value="ECO:0007669"/>
    <property type="project" value="InterPro"/>
</dbReference>
<sequence length="390" mass="45783">MLTIALWSTYEVFNKQLFHVEKFSWLSDVTAKMFLELKKYANQCGVNIDTVNYLDISSVDAFLFYEMPGLDNHYLNYALNNNKPVFLYATEPESVHWGRENYCVSRHKCFKKVFTWNDLLVDGKKYIKTAVGSFDFPKSINKKHPDEKKLCAIIASNKNSNHSLELYSKRKEAIRWFEANHPEEFDLYGQLWDGREYPSFRGPIDSKKAVLENYRFSICYENARDMPGYITEKIFDSMFAGCIPVYWGADNISDYIPGECYIDKTQYSNYEELYNYIKNIGADEYQRRLQHIENYLNSPQIEVYTNDYFARTIIDTIVDNIGAVEDVGSGGNPGWWLYYAREARTWTDLNKAIDVFNKALLVMFEKHRLEWYLEVRGYLTQAYIKIGGVK</sequence>
<evidence type="ECO:0000256" key="3">
    <source>
        <dbReference type="ARBA" id="ARBA00022679"/>
    </source>
</evidence>
<name>A0A2L2XBG8_9FIRM</name>